<evidence type="ECO:0000313" key="2">
    <source>
        <dbReference type="EMBL" id="PQA45324.1"/>
    </source>
</evidence>
<feature type="domain" description="RNA helicase HrpA C-terminal" evidence="1">
    <location>
        <begin position="3"/>
        <end position="133"/>
    </location>
</feature>
<dbReference type="Pfam" id="PF11898">
    <property type="entry name" value="DUF3418"/>
    <property type="match status" value="1"/>
</dbReference>
<keyword evidence="2" id="KW-0067">ATP-binding</keyword>
<dbReference type="RefSeq" id="WP_146089208.1">
    <property type="nucleotide sequence ID" value="NZ_PTQZ01000076.1"/>
</dbReference>
<evidence type="ECO:0000313" key="3">
    <source>
        <dbReference type="Proteomes" id="UP000243900"/>
    </source>
</evidence>
<dbReference type="AlphaFoldDB" id="A0A2P6AT85"/>
<proteinExistence type="predicted"/>
<name>A0A2P6AT85_9GAMM</name>
<keyword evidence="2" id="KW-0378">Hydrolase</keyword>
<keyword evidence="2" id="KW-0347">Helicase</keyword>
<evidence type="ECO:0000259" key="1">
    <source>
        <dbReference type="Pfam" id="PF11898"/>
    </source>
</evidence>
<sequence length="136" mass="15912">RIRARLAEFRSPVFTVALADIRSQLDGLDLSGFLASQTADRWLQYPRYLKALELRLDKLGNNILRDDKASAEVQRHWQRWQRHVQQVMARGGDPGSCDEYRWLLEEYRISLFSQPLKTAVPVSAERLDRLWSQLTD</sequence>
<keyword evidence="2" id="KW-0547">Nucleotide-binding</keyword>
<reference evidence="3" key="1">
    <citation type="submission" date="2018-02" db="EMBL/GenBank/DDBJ databases">
        <title>Genome sequencing of Solimonas sp. HR-BB.</title>
        <authorList>
            <person name="Lee Y."/>
            <person name="Jeon C.O."/>
        </authorList>
    </citation>
    <scope>NUCLEOTIDE SEQUENCE [LARGE SCALE GENOMIC DNA]</scope>
    <source>
        <strain evidence="3">HR-E</strain>
    </source>
</reference>
<dbReference type="GO" id="GO:0004386">
    <property type="term" value="F:helicase activity"/>
    <property type="evidence" value="ECO:0007669"/>
    <property type="project" value="UniProtKB-KW"/>
</dbReference>
<dbReference type="InterPro" id="IPR024590">
    <property type="entry name" value="HrpA_C"/>
</dbReference>
<organism evidence="2 3">
    <name type="scientific">Amnimonas aquatica</name>
    <dbReference type="NCBI Taxonomy" id="2094561"/>
    <lineage>
        <taxon>Bacteria</taxon>
        <taxon>Pseudomonadati</taxon>
        <taxon>Pseudomonadota</taxon>
        <taxon>Gammaproteobacteria</taxon>
        <taxon>Moraxellales</taxon>
        <taxon>Moraxellaceae</taxon>
        <taxon>Amnimonas</taxon>
    </lineage>
</organism>
<dbReference type="Proteomes" id="UP000243900">
    <property type="component" value="Unassembled WGS sequence"/>
</dbReference>
<protein>
    <submittedName>
        <fullName evidence="2">ATP-dependent RNA helicase HrpA</fullName>
    </submittedName>
</protein>
<dbReference type="EMBL" id="PTQZ01000076">
    <property type="protein sequence ID" value="PQA45324.1"/>
    <property type="molecule type" value="Genomic_DNA"/>
</dbReference>
<comment type="caution">
    <text evidence="2">The sequence shown here is derived from an EMBL/GenBank/DDBJ whole genome shotgun (WGS) entry which is preliminary data.</text>
</comment>
<dbReference type="OrthoDB" id="9805617at2"/>
<accession>A0A2P6AT85</accession>
<gene>
    <name evidence="2" type="ORF">C5O18_04545</name>
</gene>
<keyword evidence="3" id="KW-1185">Reference proteome</keyword>
<feature type="non-terminal residue" evidence="2">
    <location>
        <position position="1"/>
    </location>
</feature>